<dbReference type="KEGG" id="rarg:115747057"/>
<proteinExistence type="predicted"/>
<keyword evidence="2" id="KW-1185">Reference proteome</keyword>
<dbReference type="GeneID" id="115747057"/>
<sequence>MDPSTGRGIDGKNALGAEQVSVVNTIDYCSSAGQGQEQRDVQITHQPHPKGDNPTSSGGLLAEAAALVVSTLESAKDVIAGK</sequence>
<organism evidence="2 3">
    <name type="scientific">Rhodamnia argentea</name>
    <dbReference type="NCBI Taxonomy" id="178133"/>
    <lineage>
        <taxon>Eukaryota</taxon>
        <taxon>Viridiplantae</taxon>
        <taxon>Streptophyta</taxon>
        <taxon>Embryophyta</taxon>
        <taxon>Tracheophyta</taxon>
        <taxon>Spermatophyta</taxon>
        <taxon>Magnoliopsida</taxon>
        <taxon>eudicotyledons</taxon>
        <taxon>Gunneridae</taxon>
        <taxon>Pentapetalae</taxon>
        <taxon>rosids</taxon>
        <taxon>malvids</taxon>
        <taxon>Myrtales</taxon>
        <taxon>Myrtaceae</taxon>
        <taxon>Myrtoideae</taxon>
        <taxon>Myrteae</taxon>
        <taxon>Australasian group</taxon>
        <taxon>Rhodamnia</taxon>
    </lineage>
</organism>
<dbReference type="RefSeq" id="XP_030538948.1">
    <property type="nucleotide sequence ID" value="XM_030683088.2"/>
</dbReference>
<protein>
    <submittedName>
        <fullName evidence="3">Uncharacterized protein LOC115747057</fullName>
    </submittedName>
</protein>
<reference evidence="2" key="1">
    <citation type="submission" date="2025-05" db="UniProtKB">
        <authorList>
            <consortium name="RefSeq"/>
        </authorList>
    </citation>
    <scope>NUCLEOTIDE SEQUENCE [LARGE SCALE GENOMIC DNA]</scope>
</reference>
<dbReference type="Proteomes" id="UP000827889">
    <property type="component" value="Chromosome 1"/>
</dbReference>
<evidence type="ECO:0000313" key="3">
    <source>
        <dbReference type="RefSeq" id="XP_030538948.1"/>
    </source>
</evidence>
<dbReference type="OrthoDB" id="1728115at2759"/>
<accession>A0A8B8PXF0</accession>
<evidence type="ECO:0000256" key="1">
    <source>
        <dbReference type="SAM" id="MobiDB-lite"/>
    </source>
</evidence>
<reference evidence="3" key="2">
    <citation type="submission" date="2025-08" db="UniProtKB">
        <authorList>
            <consortium name="RefSeq"/>
        </authorList>
    </citation>
    <scope>IDENTIFICATION</scope>
    <source>
        <tissue evidence="3">Leaf</tissue>
    </source>
</reference>
<name>A0A8B8PXF0_9MYRT</name>
<feature type="region of interest" description="Disordered" evidence="1">
    <location>
        <begin position="31"/>
        <end position="59"/>
    </location>
</feature>
<dbReference type="AlphaFoldDB" id="A0A8B8PXF0"/>
<evidence type="ECO:0000313" key="2">
    <source>
        <dbReference type="Proteomes" id="UP000827889"/>
    </source>
</evidence>
<gene>
    <name evidence="3" type="primary">LOC115747057</name>
</gene>